<gene>
    <name evidence="1 3" type="primary">nagB</name>
    <name evidence="3" type="ORF">IAC44_03030</name>
</gene>
<dbReference type="GO" id="GO:0004342">
    <property type="term" value="F:glucosamine-6-phosphate deaminase activity"/>
    <property type="evidence" value="ECO:0007669"/>
    <property type="project" value="UniProtKB-UniRule"/>
</dbReference>
<dbReference type="PANTHER" id="PTHR42892">
    <property type="entry name" value="GLUCOSAMINE-6-PHOSPHATE DEAMINASE-LIKE PROTEIN BT_0258-RELATED"/>
    <property type="match status" value="1"/>
</dbReference>
<reference evidence="3" key="2">
    <citation type="journal article" date="2021" name="PeerJ">
        <title>Extensive microbial diversity within the chicken gut microbiome revealed by metagenomics and culture.</title>
        <authorList>
            <person name="Gilroy R."/>
            <person name="Ravi A."/>
            <person name="Getino M."/>
            <person name="Pursley I."/>
            <person name="Horton D.L."/>
            <person name="Alikhan N.F."/>
            <person name="Baker D."/>
            <person name="Gharbi K."/>
            <person name="Hall N."/>
            <person name="Watson M."/>
            <person name="Adriaenssens E.M."/>
            <person name="Foster-Nyarko E."/>
            <person name="Jarju S."/>
            <person name="Secka A."/>
            <person name="Antonio M."/>
            <person name="Oren A."/>
            <person name="Chaudhuri R.R."/>
            <person name="La Ragione R."/>
            <person name="Hildebrand F."/>
            <person name="Pallen M.J."/>
        </authorList>
    </citation>
    <scope>NUCLEOTIDE SEQUENCE</scope>
    <source>
        <strain evidence="3">1383</strain>
    </source>
</reference>
<comment type="catalytic activity">
    <reaction evidence="1">
        <text>alpha-D-glucosamine 6-phosphate + H2O = beta-D-fructose 6-phosphate + NH4(+)</text>
        <dbReference type="Rhea" id="RHEA:12172"/>
        <dbReference type="ChEBI" id="CHEBI:15377"/>
        <dbReference type="ChEBI" id="CHEBI:28938"/>
        <dbReference type="ChEBI" id="CHEBI:57634"/>
        <dbReference type="ChEBI" id="CHEBI:75989"/>
        <dbReference type="EC" id="3.5.99.6"/>
    </reaction>
</comment>
<dbReference type="AlphaFoldDB" id="A0A9D1KU89"/>
<sequence length="258" mass="28570">MAQTEKMKLALYPDQQSGSVAIAKEIASIIREKNAKGQTAVLGLATGSSPLKVYAELIRMHKEEGLSFKNVKTFNLDEYYGLTRDNDQSYWYFMHHNLFDHIDIPAENVHIPDGTVPMDKVGQWCQDYEKAIEEAGGLDFQLLGIGRTGHIGFNEPPSDPQSKTRMIHLHEITKKDAAPAFGGFDNVPSSAITMGVGTIMKAKRIILMAWGANKAEIIQRTVEGEMSDQVPATYLQAHPNCLIVLDEPAAARLARCQK</sequence>
<evidence type="ECO:0000259" key="2">
    <source>
        <dbReference type="Pfam" id="PF01182"/>
    </source>
</evidence>
<dbReference type="EC" id="3.5.99.6" evidence="1"/>
<dbReference type="InterPro" id="IPR006148">
    <property type="entry name" value="Glc/Gal-6P_isomerase"/>
</dbReference>
<dbReference type="SUPFAM" id="SSF100950">
    <property type="entry name" value="NagB/RpiA/CoA transferase-like"/>
    <property type="match status" value="1"/>
</dbReference>
<feature type="active site" description="For ring-opening step" evidence="1">
    <location>
        <position position="155"/>
    </location>
</feature>
<comment type="caution">
    <text evidence="3">The sequence shown here is derived from an EMBL/GenBank/DDBJ whole genome shotgun (WGS) entry which is preliminary data.</text>
</comment>
<dbReference type="InterPro" id="IPR037171">
    <property type="entry name" value="NagB/RpiA_transferase-like"/>
</dbReference>
<dbReference type="NCBIfam" id="TIGR00502">
    <property type="entry name" value="nagB"/>
    <property type="match status" value="1"/>
</dbReference>
<dbReference type="NCBIfam" id="NF002557">
    <property type="entry name" value="PRK02122.1"/>
    <property type="match status" value="1"/>
</dbReference>
<dbReference type="Pfam" id="PF01182">
    <property type="entry name" value="Glucosamine_iso"/>
    <property type="match status" value="1"/>
</dbReference>
<organism evidence="3 4">
    <name type="scientific">Candidatus Merdimorpha stercoravium</name>
    <dbReference type="NCBI Taxonomy" id="2840863"/>
    <lineage>
        <taxon>Bacteria</taxon>
        <taxon>Pseudomonadati</taxon>
        <taxon>Bacteroidota</taxon>
        <taxon>Flavobacteriia</taxon>
        <taxon>Flavobacteriales</taxon>
        <taxon>Candidatus Merdimorpha</taxon>
    </lineage>
</organism>
<protein>
    <recommendedName>
        <fullName evidence="1">Glucosamine-6-phosphate deaminase</fullName>
        <ecNumber evidence="1">3.5.99.6</ecNumber>
    </recommendedName>
    <alternativeName>
        <fullName evidence="1">GlcN6P deaminase</fullName>
        <shortName evidence="1">GNPDA</shortName>
    </alternativeName>
    <alternativeName>
        <fullName evidence="1">Glucosamine-6-phosphate isomerase</fullName>
    </alternativeName>
</protein>
<evidence type="ECO:0000313" key="4">
    <source>
        <dbReference type="Proteomes" id="UP000824161"/>
    </source>
</evidence>
<dbReference type="GO" id="GO:0019262">
    <property type="term" value="P:N-acetylneuraminate catabolic process"/>
    <property type="evidence" value="ECO:0007669"/>
    <property type="project" value="UniProtKB-UniRule"/>
</dbReference>
<comment type="pathway">
    <text evidence="1">Amino-sugar metabolism; N-acetylneuraminate degradation; D-fructose 6-phosphate from N-acetylneuraminate: step 5/5.</text>
</comment>
<keyword evidence="1 3" id="KW-0378">Hydrolase</keyword>
<comment type="function">
    <text evidence="1">Catalyzes the reversible isomerization-deamination of glucosamine 6-phosphate (GlcN6P) to form fructose 6-phosphate (Fru6P) and ammonium ion.</text>
</comment>
<dbReference type="PANTHER" id="PTHR42892:SF1">
    <property type="entry name" value="GLUCOSAMINE-6-PHOSPHATE ISOMERASE"/>
    <property type="match status" value="1"/>
</dbReference>
<dbReference type="EMBL" id="DVLY01000070">
    <property type="protein sequence ID" value="HIT97790.1"/>
    <property type="molecule type" value="Genomic_DNA"/>
</dbReference>
<dbReference type="GO" id="GO:0005975">
    <property type="term" value="P:carbohydrate metabolic process"/>
    <property type="evidence" value="ECO:0007669"/>
    <property type="project" value="InterPro"/>
</dbReference>
<dbReference type="GO" id="GO:0006046">
    <property type="term" value="P:N-acetylglucosamine catabolic process"/>
    <property type="evidence" value="ECO:0007669"/>
    <property type="project" value="UniProtKB-UniRule"/>
</dbReference>
<proteinExistence type="inferred from homology"/>
<dbReference type="CDD" id="cd01399">
    <property type="entry name" value="GlcN6P_deaminase"/>
    <property type="match status" value="1"/>
</dbReference>
<feature type="active site" description="Proton acceptor; for ring-opening step" evidence="1">
    <location>
        <position position="150"/>
    </location>
</feature>
<feature type="active site" description="Proton acceptor; for enolization step" evidence="1">
    <location>
        <position position="77"/>
    </location>
</feature>
<name>A0A9D1KU89_9FLAO</name>
<reference evidence="3" key="1">
    <citation type="submission" date="2020-10" db="EMBL/GenBank/DDBJ databases">
        <authorList>
            <person name="Gilroy R."/>
        </authorList>
    </citation>
    <scope>NUCLEOTIDE SEQUENCE</scope>
    <source>
        <strain evidence="3">1383</strain>
    </source>
</reference>
<dbReference type="InterPro" id="IPR052960">
    <property type="entry name" value="GlcN6P_deaminase-like"/>
</dbReference>
<evidence type="ECO:0000256" key="1">
    <source>
        <dbReference type="HAMAP-Rule" id="MF_01241"/>
    </source>
</evidence>
<dbReference type="Proteomes" id="UP000824161">
    <property type="component" value="Unassembled WGS sequence"/>
</dbReference>
<feature type="domain" description="Glucosamine/galactosamine-6-phosphate isomerase" evidence="2">
    <location>
        <begin position="14"/>
        <end position="237"/>
    </location>
</feature>
<comment type="caution">
    <text evidence="1">Lacks conserved residue(s) required for the propagation of feature annotation.</text>
</comment>
<comment type="similarity">
    <text evidence="1">Belongs to the glucosamine/galactosamine-6-phosphate isomerase family. NagB subfamily.</text>
</comment>
<dbReference type="InterPro" id="IPR004547">
    <property type="entry name" value="Glucosamine6P_isomerase"/>
</dbReference>
<accession>A0A9D1KU89</accession>
<dbReference type="HAMAP" id="MF_01241">
    <property type="entry name" value="GlcN6P_deamin"/>
    <property type="match status" value="1"/>
</dbReference>
<dbReference type="Gene3D" id="3.40.50.1360">
    <property type="match status" value="1"/>
</dbReference>
<keyword evidence="1" id="KW-0119">Carbohydrate metabolism</keyword>
<evidence type="ECO:0000313" key="3">
    <source>
        <dbReference type="EMBL" id="HIT97790.1"/>
    </source>
</evidence>